<evidence type="ECO:0000313" key="2">
    <source>
        <dbReference type="EMBL" id="RGT78880.1"/>
    </source>
</evidence>
<protein>
    <submittedName>
        <fullName evidence="2">Phage tail protein</fullName>
    </submittedName>
</protein>
<dbReference type="AlphaFoldDB" id="A0A412Q0J1"/>
<gene>
    <name evidence="2" type="ORF">DWX06_13740</name>
</gene>
<sequence>MYEDQTYDIILERMMNRVSDKIDKRPSSPVYDLHSSTAIEFQILYIELEYLIKNSYGDTAAREFLILLAKDRGLSPEPATKAILQGEFTPTNIDVTGKRFNIGEINYVVTEQITPGTYKVQCETEGVVGNQYLGDMIPMEYIDGLQTASLTSVLIPGEDEEDTEVFRQRYFDSFNEQSFGGNHADYMAKVKGIEGVGSCKVKRVWNGDIRPADMIVSTVVKNWYESIISTVPAAVKPWLDAVYNAAKDKKLTVGGTVHVVITDSDDYGEASSTLVQYVQQTLDPEESAGEGYGLAPIGHVVSVASASPVSIEVKTTVTFEEGHNWSNTKVAIAEAVDAYFLELRKNWSETSQTIVRVSQIENRILGVDGVVDVTGTKLNGTASNMTLTEFCIPKLGGVSA</sequence>
<dbReference type="InterPro" id="IPR058530">
    <property type="entry name" value="Baseplate_J-like_C"/>
</dbReference>
<dbReference type="Pfam" id="PF26079">
    <property type="entry name" value="Baseplate_J_C"/>
    <property type="match status" value="1"/>
</dbReference>
<organism evidence="2 3">
    <name type="scientific">Agathobacter rectalis</name>
    <dbReference type="NCBI Taxonomy" id="39491"/>
    <lineage>
        <taxon>Bacteria</taxon>
        <taxon>Bacillati</taxon>
        <taxon>Bacillota</taxon>
        <taxon>Clostridia</taxon>
        <taxon>Lachnospirales</taxon>
        <taxon>Lachnospiraceae</taxon>
        <taxon>Agathobacter</taxon>
    </lineage>
</organism>
<dbReference type="PANTHER" id="PTHR37829:SF3">
    <property type="entry name" value="PROTEIN JAYE-RELATED"/>
    <property type="match status" value="1"/>
</dbReference>
<dbReference type="PANTHER" id="PTHR37829">
    <property type="entry name" value="PHAGE-LIKE ELEMENT PBSX PROTEIN XKDT"/>
    <property type="match status" value="1"/>
</dbReference>
<dbReference type="RefSeq" id="WP_118004414.1">
    <property type="nucleotide sequence ID" value="NZ_QRXF01000020.1"/>
</dbReference>
<proteinExistence type="predicted"/>
<dbReference type="InterPro" id="IPR052399">
    <property type="entry name" value="Phage_Baseplate_Assmbl_Protein"/>
</dbReference>
<feature type="domain" description="Baseplate J-like C-terminal" evidence="1">
    <location>
        <begin position="311"/>
        <end position="399"/>
    </location>
</feature>
<accession>A0A412Q0J1</accession>
<comment type="caution">
    <text evidence="2">The sequence shown here is derived from an EMBL/GenBank/DDBJ whole genome shotgun (WGS) entry which is preliminary data.</text>
</comment>
<dbReference type="EMBL" id="QRXG01000031">
    <property type="protein sequence ID" value="RGT78880.1"/>
    <property type="molecule type" value="Genomic_DNA"/>
</dbReference>
<evidence type="ECO:0000313" key="3">
    <source>
        <dbReference type="Proteomes" id="UP000284296"/>
    </source>
</evidence>
<name>A0A412Q0J1_9FIRM</name>
<reference evidence="2 3" key="1">
    <citation type="submission" date="2018-08" db="EMBL/GenBank/DDBJ databases">
        <title>A genome reference for cultivated species of the human gut microbiota.</title>
        <authorList>
            <person name="Zou Y."/>
            <person name="Xue W."/>
            <person name="Luo G."/>
        </authorList>
    </citation>
    <scope>NUCLEOTIDE SEQUENCE [LARGE SCALE GENOMIC DNA]</scope>
    <source>
        <strain evidence="2 3">AF18-16LB</strain>
    </source>
</reference>
<evidence type="ECO:0000259" key="1">
    <source>
        <dbReference type="Pfam" id="PF26079"/>
    </source>
</evidence>
<dbReference type="Proteomes" id="UP000284296">
    <property type="component" value="Unassembled WGS sequence"/>
</dbReference>